<sequence length="740" mass="84776">MISSEAVDAETSNTSKIIKLESQIDEMCKTIQDYREENINSTKAEFQTMSERMGSIQALTMSRFDESTSEYGENKRQWCRMYADMNTTMNCILDKLDDITGPRISLTNTDANLGRSMPTTTHISTPRSGHTLQTNLYPTETEVVQETIAQNAFRLNGVKHSIIVPPSSAAPEFHGKHSESPTQFLIRVQEYAHSVHAWDRPTLLNGISQFLRDSALEWYCQLHVLHHKSESGTSNMIKHIKSCQTTNEDIPNTSLNVKEYFRPKTSQPIARMLKEKITNVAVEFVALDNRAFELVSGDGFIYLAQTILNVGQDLSKTSDVDILDLIPNPRTVSVSFCGIALFHLNDELKLHVFILGCFPYDRHNQTASQIRQFVDMCDNENKMKSAFKDSCTRIECSIHYINKQLEHCFTTDVIDKVPVKCEIVQEMFAHVRNIVSHTRRAHKQTKLSRKLQSCCDTRFNGAFLTMDVFLLVFDELPAVLERAFMNDYESIDKDLLSCICLFLKPFEEVIEQFSSDTKPTIYKVLPFKQYLSNHCKIHADDHDGTQQVKTFLEKRIQDVWILHDVHYITTFLHPAFKSFDKCPDSRAKAIDLTKNELLKRQPSSSIICSTNNKSPVRVAELDPQTSLPKTLLSQSFDTPKDNFKLSTTPYEELEEYMALNVRLSENDDIFLFWLNHRTKFPTLFNIVQDFYAIPASNTTVERLFSSSKNTITDKGTRLGTEKINKLLFLQKKSELIETNC</sequence>
<comment type="caution">
    <text evidence="3">The sequence shown here is derived from an EMBL/GenBank/DDBJ whole genome shotgun (WGS) entry which is preliminary data.</text>
</comment>
<dbReference type="Pfam" id="PF05699">
    <property type="entry name" value="Dimer_Tnp_hAT"/>
    <property type="match status" value="1"/>
</dbReference>
<proteinExistence type="predicted"/>
<evidence type="ECO:0000313" key="6">
    <source>
        <dbReference type="Proteomes" id="UP000663873"/>
    </source>
</evidence>
<protein>
    <recommendedName>
        <fullName evidence="2">HAT C-terminal dimerisation domain-containing protein</fullName>
    </recommendedName>
</protein>
<dbReference type="EMBL" id="CAJOBQ010001230">
    <property type="protein sequence ID" value="CAF4468586.1"/>
    <property type="molecule type" value="Genomic_DNA"/>
</dbReference>
<dbReference type="InterPro" id="IPR012337">
    <property type="entry name" value="RNaseH-like_sf"/>
</dbReference>
<dbReference type="InterPro" id="IPR052717">
    <property type="entry name" value="Vacuolar_transposase_reg"/>
</dbReference>
<dbReference type="EMBL" id="CAJOBO010001266">
    <property type="protein sequence ID" value="CAF4358294.1"/>
    <property type="molecule type" value="Genomic_DNA"/>
</dbReference>
<evidence type="ECO:0000313" key="4">
    <source>
        <dbReference type="EMBL" id="CAF4358294.1"/>
    </source>
</evidence>
<name>A0A820FSN7_9BILA</name>
<dbReference type="SUPFAM" id="SSF53098">
    <property type="entry name" value="Ribonuclease H-like"/>
    <property type="match status" value="1"/>
</dbReference>
<dbReference type="Gene3D" id="1.10.10.1070">
    <property type="entry name" value="Zinc finger, BED domain-containing"/>
    <property type="match status" value="1"/>
</dbReference>
<dbReference type="Proteomes" id="UP000663873">
    <property type="component" value="Unassembled WGS sequence"/>
</dbReference>
<dbReference type="InterPro" id="IPR008906">
    <property type="entry name" value="HATC_C_dom"/>
</dbReference>
<dbReference type="GO" id="GO:0006357">
    <property type="term" value="P:regulation of transcription by RNA polymerase II"/>
    <property type="evidence" value="ECO:0007669"/>
    <property type="project" value="TreeGrafter"/>
</dbReference>
<reference evidence="3" key="1">
    <citation type="submission" date="2021-02" db="EMBL/GenBank/DDBJ databases">
        <authorList>
            <person name="Nowell W R."/>
        </authorList>
    </citation>
    <scope>NUCLEOTIDE SEQUENCE</scope>
</reference>
<dbReference type="AlphaFoldDB" id="A0A820FSN7"/>
<evidence type="ECO:0000256" key="1">
    <source>
        <dbReference type="SAM" id="MobiDB-lite"/>
    </source>
</evidence>
<keyword evidence="6" id="KW-1185">Reference proteome</keyword>
<dbReference type="Proteomes" id="UP000663862">
    <property type="component" value="Unassembled WGS sequence"/>
</dbReference>
<evidence type="ECO:0000259" key="2">
    <source>
        <dbReference type="Pfam" id="PF05699"/>
    </source>
</evidence>
<organism evidence="3 6">
    <name type="scientific">Rotaria socialis</name>
    <dbReference type="NCBI Taxonomy" id="392032"/>
    <lineage>
        <taxon>Eukaryota</taxon>
        <taxon>Metazoa</taxon>
        <taxon>Spiralia</taxon>
        <taxon>Gnathifera</taxon>
        <taxon>Rotifera</taxon>
        <taxon>Eurotatoria</taxon>
        <taxon>Bdelloidea</taxon>
        <taxon>Philodinida</taxon>
        <taxon>Philodinidae</taxon>
        <taxon>Rotaria</taxon>
    </lineage>
</organism>
<feature type="region of interest" description="Disordered" evidence="1">
    <location>
        <begin position="110"/>
        <end position="131"/>
    </location>
</feature>
<dbReference type="GO" id="GO:0046983">
    <property type="term" value="F:protein dimerization activity"/>
    <property type="evidence" value="ECO:0007669"/>
    <property type="project" value="InterPro"/>
</dbReference>
<accession>A0A820FSN7</accession>
<feature type="domain" description="HAT C-terminal dimerisation" evidence="2">
    <location>
        <begin position="652"/>
        <end position="731"/>
    </location>
</feature>
<gene>
    <name evidence="4" type="ORF">HFQ381_LOCUS17211</name>
    <name evidence="5" type="ORF">TSG867_LOCUS18446</name>
    <name evidence="3" type="ORF">UJA718_LOCUS10397</name>
</gene>
<dbReference type="PANTHER" id="PTHR46169">
    <property type="entry name" value="DNA REPLICATION-RELATED ELEMENT FACTOR, ISOFORM A"/>
    <property type="match status" value="1"/>
</dbReference>
<dbReference type="SUPFAM" id="SSF140996">
    <property type="entry name" value="Hermes dimerisation domain"/>
    <property type="match status" value="1"/>
</dbReference>
<evidence type="ECO:0000313" key="3">
    <source>
        <dbReference type="EMBL" id="CAF4264887.1"/>
    </source>
</evidence>
<dbReference type="Proteomes" id="UP000663851">
    <property type="component" value="Unassembled WGS sequence"/>
</dbReference>
<dbReference type="EMBL" id="CAJOBP010001221">
    <property type="protein sequence ID" value="CAF4264887.1"/>
    <property type="molecule type" value="Genomic_DNA"/>
</dbReference>
<dbReference type="GO" id="GO:0005634">
    <property type="term" value="C:nucleus"/>
    <property type="evidence" value="ECO:0007669"/>
    <property type="project" value="TreeGrafter"/>
</dbReference>
<evidence type="ECO:0000313" key="5">
    <source>
        <dbReference type="EMBL" id="CAF4468586.1"/>
    </source>
</evidence>
<dbReference type="PANTHER" id="PTHR46169:SF29">
    <property type="entry name" value="DNA REPLICATION-RELATED ELEMENT FACTOR, ISOFORM A"/>
    <property type="match status" value="1"/>
</dbReference>